<comment type="caution">
    <text evidence="2">The sequence shown here is derived from an EMBL/GenBank/DDBJ whole genome shotgun (WGS) entry which is preliminary data.</text>
</comment>
<dbReference type="PANTHER" id="PTHR33112">
    <property type="entry name" value="DOMAIN PROTEIN, PUTATIVE-RELATED"/>
    <property type="match status" value="1"/>
</dbReference>
<dbReference type="EMBL" id="CABFNS010000863">
    <property type="protein sequence ID" value="VUC33508.1"/>
    <property type="molecule type" value="Genomic_DNA"/>
</dbReference>
<evidence type="ECO:0000259" key="1">
    <source>
        <dbReference type="Pfam" id="PF06985"/>
    </source>
</evidence>
<name>A0ABY6UTP4_BIOOC</name>
<proteinExistence type="predicted"/>
<feature type="domain" description="Heterokaryon incompatibility" evidence="1">
    <location>
        <begin position="151"/>
        <end position="310"/>
    </location>
</feature>
<sequence>MGLGNEVVRVFRPLSKFQYSAKSGCDICSVIVGASELWNAAAAAPNLALNIPVTEGNFELSFWLCGEEISLQFYTQGGVWNRVHPLPDISCGDVLSEGIDFARSCLNECLINHETCRSTRNSPPSRLLDVGTASNTSIQLVDTETMLKVEYTALSYCWGDSVTLKTTVANLERIKSGTPLKELPQTYVDAVLLTRSLGIRYLWIDALCIVQDWVDDWVKESANMSNIYGHAVLVLAASSSESAKRGFLSRESTKDTRDHRTYSRQFGSDRPVIVKARRLLEVGVHWTWRESRPEHTPREPLALRGWTLQEQLLSTRYLSFSLGELQWSCQELTTCECRSKLNHRRQFGKTPLSQISEHRDAFRFWNKMIENYSTRRLTKQSDTLPAISGVAEKIQRITGSPYVAGLWANNIYLDLLWRLNPSSTEPQVSEYIAPSFSWASIRGEIDYYCYRNGKVPYSPACFIEAANTQLATNNAHLGAVEQGTLKIHGKLMQTHVVRGAEDGWFYIELFGSEVELRPDTPLDQVLVTGAGGKTELTLRRRQEKDVDSSRSMHAERLGSSETHVWLLQLGSFPDGDDRRDHELLVLGKVSENPLIFQRLGLLSWLEDAPVQGHESLDFGEVTTLNII</sequence>
<evidence type="ECO:0000313" key="2">
    <source>
        <dbReference type="EMBL" id="VUC33508.1"/>
    </source>
</evidence>
<organism evidence="2 3">
    <name type="scientific">Bionectria ochroleuca</name>
    <name type="common">Gliocladium roseum</name>
    <dbReference type="NCBI Taxonomy" id="29856"/>
    <lineage>
        <taxon>Eukaryota</taxon>
        <taxon>Fungi</taxon>
        <taxon>Dikarya</taxon>
        <taxon>Ascomycota</taxon>
        <taxon>Pezizomycotina</taxon>
        <taxon>Sordariomycetes</taxon>
        <taxon>Hypocreomycetidae</taxon>
        <taxon>Hypocreales</taxon>
        <taxon>Bionectriaceae</taxon>
        <taxon>Clonostachys</taxon>
    </lineage>
</organism>
<gene>
    <name evidence="2" type="ORF">CLO192961_LOCUS352209</name>
</gene>
<dbReference type="Proteomes" id="UP000766486">
    <property type="component" value="Unassembled WGS sequence"/>
</dbReference>
<dbReference type="Pfam" id="PF06985">
    <property type="entry name" value="HET"/>
    <property type="match status" value="1"/>
</dbReference>
<dbReference type="PANTHER" id="PTHR33112:SF16">
    <property type="entry name" value="HETEROKARYON INCOMPATIBILITY DOMAIN-CONTAINING PROTEIN"/>
    <property type="match status" value="1"/>
</dbReference>
<protein>
    <recommendedName>
        <fullName evidence="1">Heterokaryon incompatibility domain-containing protein</fullName>
    </recommendedName>
</protein>
<dbReference type="InterPro" id="IPR010730">
    <property type="entry name" value="HET"/>
</dbReference>
<keyword evidence="3" id="KW-1185">Reference proteome</keyword>
<evidence type="ECO:0000313" key="3">
    <source>
        <dbReference type="Proteomes" id="UP000766486"/>
    </source>
</evidence>
<accession>A0ABY6UTP4</accession>
<reference evidence="2 3" key="1">
    <citation type="submission" date="2019-06" db="EMBL/GenBank/DDBJ databases">
        <authorList>
            <person name="Broberg M."/>
        </authorList>
    </citation>
    <scope>NUCLEOTIDE SEQUENCE [LARGE SCALE GENOMIC DNA]</scope>
</reference>